<dbReference type="GO" id="GO:0043565">
    <property type="term" value="F:sequence-specific DNA binding"/>
    <property type="evidence" value="ECO:0007669"/>
    <property type="project" value="InterPro"/>
</dbReference>
<dbReference type="CDD" id="cd03136">
    <property type="entry name" value="GATase1_AraC_ArgR_like"/>
    <property type="match status" value="1"/>
</dbReference>
<evidence type="ECO:0000313" key="4">
    <source>
        <dbReference type="EMBL" id="MTH36459.1"/>
    </source>
</evidence>
<dbReference type="PANTHER" id="PTHR43130">
    <property type="entry name" value="ARAC-FAMILY TRANSCRIPTIONAL REGULATOR"/>
    <property type="match status" value="1"/>
</dbReference>
<dbReference type="EMBL" id="WMIF01000040">
    <property type="protein sequence ID" value="MTH36459.1"/>
    <property type="molecule type" value="Genomic_DNA"/>
</dbReference>
<dbReference type="OrthoDB" id="9793400at2"/>
<dbReference type="Gene3D" id="3.40.50.880">
    <property type="match status" value="1"/>
</dbReference>
<proteinExistence type="predicted"/>
<dbReference type="InterPro" id="IPR002818">
    <property type="entry name" value="DJ-1/PfpI"/>
</dbReference>
<dbReference type="SUPFAM" id="SSF46689">
    <property type="entry name" value="Homeodomain-like"/>
    <property type="match status" value="2"/>
</dbReference>
<dbReference type="Gene3D" id="1.10.10.60">
    <property type="entry name" value="Homeodomain-like"/>
    <property type="match status" value="1"/>
</dbReference>
<dbReference type="InterPro" id="IPR052158">
    <property type="entry name" value="INH-QAR"/>
</dbReference>
<dbReference type="AlphaFoldDB" id="A0A844H637"/>
<dbReference type="InterPro" id="IPR009057">
    <property type="entry name" value="Homeodomain-like_sf"/>
</dbReference>
<evidence type="ECO:0000256" key="1">
    <source>
        <dbReference type="ARBA" id="ARBA00023015"/>
    </source>
</evidence>
<dbReference type="Pfam" id="PF12833">
    <property type="entry name" value="HTH_18"/>
    <property type="match status" value="1"/>
</dbReference>
<dbReference type="InterPro" id="IPR018060">
    <property type="entry name" value="HTH_AraC"/>
</dbReference>
<dbReference type="SMART" id="SM00342">
    <property type="entry name" value="HTH_ARAC"/>
    <property type="match status" value="1"/>
</dbReference>
<dbReference type="GO" id="GO:0003700">
    <property type="term" value="F:DNA-binding transcription factor activity"/>
    <property type="evidence" value="ECO:0007669"/>
    <property type="project" value="InterPro"/>
</dbReference>
<evidence type="ECO:0000259" key="3">
    <source>
        <dbReference type="PROSITE" id="PS01124"/>
    </source>
</evidence>
<keyword evidence="5" id="KW-1185">Reference proteome</keyword>
<dbReference type="PROSITE" id="PS01124">
    <property type="entry name" value="HTH_ARAC_FAMILY_2"/>
    <property type="match status" value="1"/>
</dbReference>
<keyword evidence="1" id="KW-0805">Transcription regulation</keyword>
<accession>A0A844H637</accession>
<gene>
    <name evidence="4" type="ORF">GL279_17865</name>
</gene>
<organism evidence="4 5">
    <name type="scientific">Paracoccus limosus</name>
    <dbReference type="NCBI Taxonomy" id="913252"/>
    <lineage>
        <taxon>Bacteria</taxon>
        <taxon>Pseudomonadati</taxon>
        <taxon>Pseudomonadota</taxon>
        <taxon>Alphaproteobacteria</taxon>
        <taxon>Rhodobacterales</taxon>
        <taxon>Paracoccaceae</taxon>
        <taxon>Paracoccus</taxon>
    </lineage>
</organism>
<dbReference type="SUPFAM" id="SSF52317">
    <property type="entry name" value="Class I glutamine amidotransferase-like"/>
    <property type="match status" value="1"/>
</dbReference>
<dbReference type="Pfam" id="PF01965">
    <property type="entry name" value="DJ-1_PfpI"/>
    <property type="match status" value="1"/>
</dbReference>
<name>A0A844H637_9RHOB</name>
<dbReference type="PANTHER" id="PTHR43130:SF3">
    <property type="entry name" value="HTH-TYPE TRANSCRIPTIONAL REGULATOR RV1931C"/>
    <property type="match status" value="1"/>
</dbReference>
<sequence length="363" mass="39234">MGRTILRRARTGDGAGDEDIAVHGKRHGALLRFRGRCYGVTCGKNGLILSCDCPNLSAFMTRVAFLLFDGFSNMVLSCLLEPLRAVRDQAQIDIRWQVLTPDGQPVRSSSGLSIAPDPETAGPFDMLVVVAGYGFRDHAAGRGPRRIAALARSSRVVLGADSGAWLIAAAGLLHEQPATLHWSLLADFAESFPQVQVSPARHVMQGRIWSCGGASSALDLMLAFIAERFGPAHAFIASSMFLHDADSQQPAPGRWVGKGSARLRQAVNLMADHIETPLPLSDLAHRLGVSLSKLDRLFKAELNMAPGRYYQMLRLSQARDLAASSDFALHEIALRCGYASAAALGKAFRRAYGHAIRQAPRRG</sequence>
<protein>
    <submittedName>
        <fullName evidence="4">Helix-turn-helix domain-containing protein</fullName>
    </submittedName>
</protein>
<reference evidence="4 5" key="1">
    <citation type="submission" date="2019-11" db="EMBL/GenBank/DDBJ databases">
        <authorList>
            <person name="Dong K."/>
        </authorList>
    </citation>
    <scope>NUCLEOTIDE SEQUENCE [LARGE SCALE GENOMIC DNA]</scope>
    <source>
        <strain evidence="4 5">JCM 17370</strain>
    </source>
</reference>
<comment type="caution">
    <text evidence="4">The sequence shown here is derived from an EMBL/GenBank/DDBJ whole genome shotgun (WGS) entry which is preliminary data.</text>
</comment>
<dbReference type="Proteomes" id="UP000442533">
    <property type="component" value="Unassembled WGS sequence"/>
</dbReference>
<feature type="domain" description="HTH araC/xylS-type" evidence="3">
    <location>
        <begin position="264"/>
        <end position="362"/>
    </location>
</feature>
<dbReference type="InterPro" id="IPR029062">
    <property type="entry name" value="Class_I_gatase-like"/>
</dbReference>
<evidence type="ECO:0000313" key="5">
    <source>
        <dbReference type="Proteomes" id="UP000442533"/>
    </source>
</evidence>
<evidence type="ECO:0000256" key="2">
    <source>
        <dbReference type="ARBA" id="ARBA00023163"/>
    </source>
</evidence>
<keyword evidence="2" id="KW-0804">Transcription</keyword>